<dbReference type="PROSITE" id="PS51892">
    <property type="entry name" value="SUBTILASE"/>
    <property type="match status" value="1"/>
</dbReference>
<keyword evidence="6" id="KW-0732">Signal</keyword>
<dbReference type="SUPFAM" id="SSF52743">
    <property type="entry name" value="Subtilisin-like"/>
    <property type="match status" value="1"/>
</dbReference>
<evidence type="ECO:0000313" key="9">
    <source>
        <dbReference type="Proteomes" id="UP000266089"/>
    </source>
</evidence>
<dbReference type="EMBL" id="QWKX01000008">
    <property type="protein sequence ID" value="RIH79129.1"/>
    <property type="molecule type" value="Genomic_DNA"/>
</dbReference>
<feature type="active site" description="Charge relay system" evidence="5">
    <location>
        <position position="298"/>
    </location>
</feature>
<reference evidence="8 9" key="1">
    <citation type="submission" date="2018-08" db="EMBL/GenBank/DDBJ databases">
        <title>Meiothermus cateniformans JCM 15151 genome sequencing project.</title>
        <authorList>
            <person name="Da Costa M.S."/>
            <person name="Albuquerque L."/>
            <person name="Raposo P."/>
            <person name="Froufe H.J.C."/>
            <person name="Barroso C.S."/>
            <person name="Egas C."/>
        </authorList>
    </citation>
    <scope>NUCLEOTIDE SEQUENCE [LARGE SCALE GENOMIC DNA]</scope>
    <source>
        <strain evidence="8 9">JCM 15151</strain>
    </source>
</reference>
<dbReference type="InterPro" id="IPR036852">
    <property type="entry name" value="Peptidase_S8/S53_dom_sf"/>
</dbReference>
<dbReference type="PRINTS" id="PR00723">
    <property type="entry name" value="SUBTILISIN"/>
</dbReference>
<gene>
    <name evidence="8" type="primary">isp_1</name>
    <name evidence="8" type="ORF">Mcate_00480</name>
</gene>
<dbReference type="PANTHER" id="PTHR43806:SF11">
    <property type="entry name" value="CEREVISIN-RELATED"/>
    <property type="match status" value="1"/>
</dbReference>
<evidence type="ECO:0000256" key="2">
    <source>
        <dbReference type="ARBA" id="ARBA00022670"/>
    </source>
</evidence>
<feature type="signal peptide" evidence="6">
    <location>
        <begin position="1"/>
        <end position="23"/>
    </location>
</feature>
<keyword evidence="3 5" id="KW-0378">Hydrolase</keyword>
<dbReference type="InterPro" id="IPR000209">
    <property type="entry name" value="Peptidase_S8/S53_dom"/>
</dbReference>
<dbReference type="InterPro" id="IPR050131">
    <property type="entry name" value="Peptidase_S8_subtilisin-like"/>
</dbReference>
<feature type="chain" id="PRO_5017419614" evidence="6">
    <location>
        <begin position="24"/>
        <end position="544"/>
    </location>
</feature>
<evidence type="ECO:0000256" key="3">
    <source>
        <dbReference type="ARBA" id="ARBA00022801"/>
    </source>
</evidence>
<feature type="active site" description="Charge relay system" evidence="5">
    <location>
        <position position="485"/>
    </location>
</feature>
<dbReference type="InterPro" id="IPR015500">
    <property type="entry name" value="Peptidase_S8_subtilisin-rel"/>
</dbReference>
<keyword evidence="4 5" id="KW-0720">Serine protease</keyword>
<dbReference type="Pfam" id="PF00082">
    <property type="entry name" value="Peptidase_S8"/>
    <property type="match status" value="1"/>
</dbReference>
<sequence>MRWGIHMFLLMSLLGCGPTGEMAGPPVTGTVYPSPRRATWMEEVRVTIPWTSRSTPTAKLAEIPLEVRTEPASSGTGSVVIFKVPSNFWGGPQNFEILEGANRVTGSLTVLGQTVFEQPEPEALAVIQPSVPDSGFEQKIADGGLRVVPFSGGSKSVPLGGRSGPCAGRLVRVARDPARLTSPVSIGALLERLEQSGGSSVVDVDGVLGIDPVSGHDLDPTILTDPSPNTKPINARTAVKARQGSNYTGVGATIAVVDSGVSNLTGLTLRSGGADFVNPDTPNPLQDEYTQGGVVVGHGTAAAVLAAHATYGIAPGAGILPIKSCDKDGKCRLEAVIRGICHAVAYAEKNPQEQLVLNLSLGSDTPSEIVYIILKDALMKRGVNGISVVAAAGNDWAIRSSKSGVLHHFPASFGGNRGLSVRREPGRSMAVLKGLFSVGAVGDYSGTLRVSGFSGQGDFVDLVAPGERVLSLSPAGSPREYTGTSFAAPIVSGAVAVIRQATSLVPLTPEALELAFLANYTNPTTLGAPEEAQGRGLLDLTRAP</sequence>
<dbReference type="GO" id="GO:0006508">
    <property type="term" value="P:proteolysis"/>
    <property type="evidence" value="ECO:0007669"/>
    <property type="project" value="UniProtKB-KW"/>
</dbReference>
<accession>A0A399E7J2</accession>
<evidence type="ECO:0000313" key="8">
    <source>
        <dbReference type="EMBL" id="RIH79129.1"/>
    </source>
</evidence>
<dbReference type="PROSITE" id="PS00138">
    <property type="entry name" value="SUBTILASE_SER"/>
    <property type="match status" value="1"/>
</dbReference>
<evidence type="ECO:0000256" key="5">
    <source>
        <dbReference type="PROSITE-ProRule" id="PRU01240"/>
    </source>
</evidence>
<dbReference type="RefSeq" id="WP_036198315.1">
    <property type="nucleotide sequence ID" value="NZ_JBHSXZ010000042.1"/>
</dbReference>
<feature type="domain" description="Peptidase S8/S53" evidence="7">
    <location>
        <begin position="251"/>
        <end position="520"/>
    </location>
</feature>
<proteinExistence type="inferred from homology"/>
<protein>
    <submittedName>
        <fullName evidence="8">Intracellular serine protease</fullName>
        <ecNumber evidence="8">3.4.21.-</ecNumber>
    </submittedName>
</protein>
<evidence type="ECO:0000256" key="6">
    <source>
        <dbReference type="SAM" id="SignalP"/>
    </source>
</evidence>
<dbReference type="EC" id="3.4.21.-" evidence="8"/>
<dbReference type="AlphaFoldDB" id="A0A399E7J2"/>
<evidence type="ECO:0000256" key="1">
    <source>
        <dbReference type="ARBA" id="ARBA00011073"/>
    </source>
</evidence>
<dbReference type="PROSITE" id="PS51257">
    <property type="entry name" value="PROKAR_LIPOPROTEIN"/>
    <property type="match status" value="1"/>
</dbReference>
<dbReference type="OrthoDB" id="9798386at2"/>
<dbReference type="Gene3D" id="3.40.50.200">
    <property type="entry name" value="Peptidase S8/S53 domain"/>
    <property type="match status" value="1"/>
</dbReference>
<dbReference type="PANTHER" id="PTHR43806">
    <property type="entry name" value="PEPTIDASE S8"/>
    <property type="match status" value="1"/>
</dbReference>
<evidence type="ECO:0000259" key="7">
    <source>
        <dbReference type="Pfam" id="PF00082"/>
    </source>
</evidence>
<dbReference type="GO" id="GO:0004252">
    <property type="term" value="F:serine-type endopeptidase activity"/>
    <property type="evidence" value="ECO:0007669"/>
    <property type="project" value="UniProtKB-UniRule"/>
</dbReference>
<name>A0A399E7J2_9DEIN</name>
<keyword evidence="2 5" id="KW-0645">Protease</keyword>
<comment type="caution">
    <text evidence="8">The sequence shown here is derived from an EMBL/GenBank/DDBJ whole genome shotgun (WGS) entry which is preliminary data.</text>
</comment>
<organism evidence="8 9">
    <name type="scientific">Meiothermus taiwanensis</name>
    <dbReference type="NCBI Taxonomy" id="172827"/>
    <lineage>
        <taxon>Bacteria</taxon>
        <taxon>Thermotogati</taxon>
        <taxon>Deinococcota</taxon>
        <taxon>Deinococci</taxon>
        <taxon>Thermales</taxon>
        <taxon>Thermaceae</taxon>
        <taxon>Meiothermus</taxon>
    </lineage>
</organism>
<feature type="active site" description="Charge relay system" evidence="5">
    <location>
        <position position="258"/>
    </location>
</feature>
<comment type="similarity">
    <text evidence="1 5">Belongs to the peptidase S8 family.</text>
</comment>
<evidence type="ECO:0000256" key="4">
    <source>
        <dbReference type="ARBA" id="ARBA00022825"/>
    </source>
</evidence>
<dbReference type="InterPro" id="IPR023828">
    <property type="entry name" value="Peptidase_S8_Ser-AS"/>
</dbReference>
<dbReference type="Proteomes" id="UP000266089">
    <property type="component" value="Unassembled WGS sequence"/>
</dbReference>